<dbReference type="Gene3D" id="3.40.50.1820">
    <property type="entry name" value="alpha/beta hydrolase"/>
    <property type="match status" value="1"/>
</dbReference>
<dbReference type="AlphaFoldDB" id="A0AAD4KSC1"/>
<evidence type="ECO:0000313" key="2">
    <source>
        <dbReference type="EMBL" id="KAH8698341.1"/>
    </source>
</evidence>
<name>A0AAD4KSC1_9EURO</name>
<evidence type="ECO:0000259" key="1">
    <source>
        <dbReference type="Pfam" id="PF01738"/>
    </source>
</evidence>
<dbReference type="SUPFAM" id="SSF53474">
    <property type="entry name" value="alpha/beta-Hydrolases"/>
    <property type="match status" value="1"/>
</dbReference>
<proteinExistence type="predicted"/>
<dbReference type="InterPro" id="IPR002925">
    <property type="entry name" value="Dienelactn_hydro"/>
</dbReference>
<dbReference type="EMBL" id="JAJTJA010000005">
    <property type="protein sequence ID" value="KAH8698341.1"/>
    <property type="molecule type" value="Genomic_DNA"/>
</dbReference>
<dbReference type="Proteomes" id="UP001201262">
    <property type="component" value="Unassembled WGS sequence"/>
</dbReference>
<sequence>MSCPQCFSGSVHEGTPKGEITKLHGLDAYVSAPPQEPAKGIVIIVPDAFGWEFVNLRLLADHYAEKGNFKVYLPDFMNGHPASTAVLTAVPKLVGGGGLWAWLAKPYWLFLLVKIMVPFFIHNRFGKVWPVVESFFKTVRENEGANLPIGVAGFCWGGKHSVVLAHGTSSVNGKPLIDAAFTGHPSMLDFPSDIEKIKIPTSFALAGEDFVVPASKIELIQKIIEAQPEETKGESKVYVGTGHGFCVRADHISVEKERAATEAEDQAVSWFLKYFAKTSY</sequence>
<protein>
    <submittedName>
        <fullName evidence="2">Dienelactone hydrolase family protein</fullName>
    </submittedName>
</protein>
<dbReference type="RefSeq" id="XP_046072805.1">
    <property type="nucleotide sequence ID" value="XM_046220210.1"/>
</dbReference>
<dbReference type="Pfam" id="PF01738">
    <property type="entry name" value="DLH"/>
    <property type="match status" value="1"/>
</dbReference>
<keyword evidence="3" id="KW-1185">Reference proteome</keyword>
<comment type="caution">
    <text evidence="2">The sequence shown here is derived from an EMBL/GenBank/DDBJ whole genome shotgun (WGS) entry which is preliminary data.</text>
</comment>
<dbReference type="GeneID" id="70250497"/>
<feature type="domain" description="Dienelactone hydrolase" evidence="1">
    <location>
        <begin position="137"/>
        <end position="274"/>
    </location>
</feature>
<organism evidence="2 3">
    <name type="scientific">Talaromyces proteolyticus</name>
    <dbReference type="NCBI Taxonomy" id="1131652"/>
    <lineage>
        <taxon>Eukaryota</taxon>
        <taxon>Fungi</taxon>
        <taxon>Dikarya</taxon>
        <taxon>Ascomycota</taxon>
        <taxon>Pezizomycotina</taxon>
        <taxon>Eurotiomycetes</taxon>
        <taxon>Eurotiomycetidae</taxon>
        <taxon>Eurotiales</taxon>
        <taxon>Trichocomaceae</taxon>
        <taxon>Talaromyces</taxon>
        <taxon>Talaromyces sect. Bacilispori</taxon>
    </lineage>
</organism>
<dbReference type="PANTHER" id="PTHR17630:SF105">
    <property type="entry name" value="DIENELACTONE HYDROLASE FAMILY PROTEIN (AFU_ORTHOLOGUE AFUA_4G08790)"/>
    <property type="match status" value="1"/>
</dbReference>
<gene>
    <name evidence="2" type="ORF">BGW36DRAFT_426053</name>
</gene>
<reference evidence="2" key="1">
    <citation type="submission" date="2021-12" db="EMBL/GenBank/DDBJ databases">
        <title>Convergent genome expansion in fungi linked to evolution of root-endophyte symbiosis.</title>
        <authorList>
            <consortium name="DOE Joint Genome Institute"/>
            <person name="Ke Y.-H."/>
            <person name="Bonito G."/>
            <person name="Liao H.-L."/>
            <person name="Looney B."/>
            <person name="Rojas-Flechas A."/>
            <person name="Nash J."/>
            <person name="Hameed K."/>
            <person name="Schadt C."/>
            <person name="Martin F."/>
            <person name="Crous P.W."/>
            <person name="Miettinen O."/>
            <person name="Magnuson J.K."/>
            <person name="Labbe J."/>
            <person name="Jacobson D."/>
            <person name="Doktycz M.J."/>
            <person name="Veneault-Fourrey C."/>
            <person name="Kuo A."/>
            <person name="Mondo S."/>
            <person name="Calhoun S."/>
            <person name="Riley R."/>
            <person name="Ohm R."/>
            <person name="LaButti K."/>
            <person name="Andreopoulos B."/>
            <person name="Pangilinan J."/>
            <person name="Nolan M."/>
            <person name="Tritt A."/>
            <person name="Clum A."/>
            <person name="Lipzen A."/>
            <person name="Daum C."/>
            <person name="Barry K."/>
            <person name="Grigoriev I.V."/>
            <person name="Vilgalys R."/>
        </authorList>
    </citation>
    <scope>NUCLEOTIDE SEQUENCE</scope>
    <source>
        <strain evidence="2">PMI_201</strain>
    </source>
</reference>
<dbReference type="GO" id="GO:0016787">
    <property type="term" value="F:hydrolase activity"/>
    <property type="evidence" value="ECO:0007669"/>
    <property type="project" value="UniProtKB-KW"/>
</dbReference>
<accession>A0AAD4KSC1</accession>
<keyword evidence="2" id="KW-0378">Hydrolase</keyword>
<dbReference type="InterPro" id="IPR029058">
    <property type="entry name" value="AB_hydrolase_fold"/>
</dbReference>
<evidence type="ECO:0000313" key="3">
    <source>
        <dbReference type="Proteomes" id="UP001201262"/>
    </source>
</evidence>
<dbReference type="PANTHER" id="PTHR17630">
    <property type="entry name" value="DIENELACTONE HYDROLASE"/>
    <property type="match status" value="1"/>
</dbReference>